<evidence type="ECO:0000259" key="9">
    <source>
        <dbReference type="PROSITE" id="PS50929"/>
    </source>
</evidence>
<dbReference type="EMBL" id="CP030073">
    <property type="protein sequence ID" value="AWW35479.1"/>
    <property type="molecule type" value="Genomic_DNA"/>
</dbReference>
<dbReference type="PROSITE" id="PS50929">
    <property type="entry name" value="ABC_TM1F"/>
    <property type="match status" value="1"/>
</dbReference>
<dbReference type="GO" id="GO:0140359">
    <property type="term" value="F:ABC-type transporter activity"/>
    <property type="evidence" value="ECO:0007669"/>
    <property type="project" value="InterPro"/>
</dbReference>
<dbReference type="InterPro" id="IPR039421">
    <property type="entry name" value="Type_1_exporter"/>
</dbReference>
<dbReference type="Pfam" id="PF00005">
    <property type="entry name" value="ABC_tran"/>
    <property type="match status" value="1"/>
</dbReference>
<sequence>MRVLATDRRIVISLLLWTAVTSMPALASGYLISRAVDDGFLAHAPWTGAAWLSGLVVTLLIQAGAEQHVVRAQSRLAEALRERLTRDVVVSVIATSTENGWSPPRYEAAAALTSQVESVRRMTGALLSAGLTASVTLAASIVGVACTAPPTLPLVLPAIAAGLLLLRWQSAPLAAVHHNMVVANERISHRTGQVLHAIRDIVAEDATQRAVADVREAIDRHSILATQVARSGIARGLTTAIGGYLPLVLLIGTAPRLLESSLLSPGALVGAAIYTANGCIPALLTLSRTAAGIAAPLSAALRRLAEHRTTHPRTYAPGTALPKTGTLRAVDVTFRHDDDAAPLVSGVNLTVAPGAHLAVVGPSGAGKSTLAFLLAGLLTPTSGHVAWAGVPLTAADQEDITHRVLLLPQEAYVFSGTLRENLRYLRDDVSDDELVHAVRTLSADLLLTGSQGLDRPMSRTTSTAGERQLVALVRGYVSNAHTVIMDEATSNLDAATESAVEAAFRSRPGALIVIAHRLDSATRADEVLFMENGRATHARHDELLSLSPPYAELFRYWERPGRPVTP</sequence>
<protein>
    <submittedName>
        <fullName evidence="10">ABC transporter ATP-binding protein</fullName>
    </submittedName>
</protein>
<dbReference type="SMART" id="SM00382">
    <property type="entry name" value="AAA"/>
    <property type="match status" value="1"/>
</dbReference>
<dbReference type="InterPro" id="IPR003593">
    <property type="entry name" value="AAA+_ATPase"/>
</dbReference>
<feature type="transmembrane region" description="Helical" evidence="7">
    <location>
        <begin position="45"/>
        <end position="65"/>
    </location>
</feature>
<keyword evidence="2 7" id="KW-0812">Transmembrane</keyword>
<dbReference type="Proteomes" id="UP000249616">
    <property type="component" value="Chromosome"/>
</dbReference>
<keyword evidence="4 10" id="KW-0067">ATP-binding</keyword>
<dbReference type="InterPro" id="IPR003439">
    <property type="entry name" value="ABC_transporter-like_ATP-bd"/>
</dbReference>
<dbReference type="CDD" id="cd03228">
    <property type="entry name" value="ABCC_MRP_Like"/>
    <property type="match status" value="1"/>
</dbReference>
<evidence type="ECO:0000313" key="10">
    <source>
        <dbReference type="EMBL" id="AWW35479.1"/>
    </source>
</evidence>
<keyword evidence="6 7" id="KW-0472">Membrane</keyword>
<evidence type="ECO:0000256" key="1">
    <source>
        <dbReference type="ARBA" id="ARBA00004651"/>
    </source>
</evidence>
<evidence type="ECO:0000256" key="6">
    <source>
        <dbReference type="ARBA" id="ARBA00023136"/>
    </source>
</evidence>
<dbReference type="GO" id="GO:0016887">
    <property type="term" value="F:ATP hydrolysis activity"/>
    <property type="evidence" value="ECO:0007669"/>
    <property type="project" value="InterPro"/>
</dbReference>
<dbReference type="InterPro" id="IPR027417">
    <property type="entry name" value="P-loop_NTPase"/>
</dbReference>
<dbReference type="KEGG" id="scad:DN051_01315"/>
<evidence type="ECO:0000256" key="7">
    <source>
        <dbReference type="SAM" id="Phobius"/>
    </source>
</evidence>
<dbReference type="InterPro" id="IPR036640">
    <property type="entry name" value="ABC1_TM_sf"/>
</dbReference>
<accession>A0A2Z4IS43</accession>
<dbReference type="PROSITE" id="PS50893">
    <property type="entry name" value="ABC_TRANSPORTER_2"/>
    <property type="match status" value="1"/>
</dbReference>
<keyword evidence="5 7" id="KW-1133">Transmembrane helix</keyword>
<dbReference type="AlphaFoldDB" id="A0A2Z4IS43"/>
<evidence type="ECO:0000313" key="11">
    <source>
        <dbReference type="Proteomes" id="UP000249616"/>
    </source>
</evidence>
<evidence type="ECO:0000256" key="2">
    <source>
        <dbReference type="ARBA" id="ARBA00022692"/>
    </source>
</evidence>
<evidence type="ECO:0000256" key="4">
    <source>
        <dbReference type="ARBA" id="ARBA00022840"/>
    </source>
</evidence>
<dbReference type="SUPFAM" id="SSF52540">
    <property type="entry name" value="P-loop containing nucleoside triphosphate hydrolases"/>
    <property type="match status" value="1"/>
</dbReference>
<evidence type="ECO:0000256" key="3">
    <source>
        <dbReference type="ARBA" id="ARBA00022741"/>
    </source>
</evidence>
<name>A0A2Z4IS43_9ACTN</name>
<dbReference type="Gene3D" id="3.40.50.300">
    <property type="entry name" value="P-loop containing nucleotide triphosphate hydrolases"/>
    <property type="match status" value="1"/>
</dbReference>
<dbReference type="SUPFAM" id="SSF90123">
    <property type="entry name" value="ABC transporter transmembrane region"/>
    <property type="match status" value="1"/>
</dbReference>
<dbReference type="GO" id="GO:0034040">
    <property type="term" value="F:ATPase-coupled lipid transmembrane transporter activity"/>
    <property type="evidence" value="ECO:0007669"/>
    <property type="project" value="TreeGrafter"/>
</dbReference>
<keyword evidence="11" id="KW-1185">Reference proteome</keyword>
<evidence type="ECO:0000256" key="5">
    <source>
        <dbReference type="ARBA" id="ARBA00022989"/>
    </source>
</evidence>
<dbReference type="PANTHER" id="PTHR24221:SF654">
    <property type="entry name" value="ATP-BINDING CASSETTE SUB-FAMILY B MEMBER 6"/>
    <property type="match status" value="1"/>
</dbReference>
<dbReference type="GO" id="GO:0005886">
    <property type="term" value="C:plasma membrane"/>
    <property type="evidence" value="ECO:0007669"/>
    <property type="project" value="UniProtKB-SubCell"/>
</dbReference>
<feature type="domain" description="ABC transmembrane type-1" evidence="9">
    <location>
        <begin position="14"/>
        <end position="274"/>
    </location>
</feature>
<organism evidence="10 11">
    <name type="scientific">Streptomyces cadmiisoli</name>
    <dbReference type="NCBI Taxonomy" id="2184053"/>
    <lineage>
        <taxon>Bacteria</taxon>
        <taxon>Bacillati</taxon>
        <taxon>Actinomycetota</taxon>
        <taxon>Actinomycetes</taxon>
        <taxon>Kitasatosporales</taxon>
        <taxon>Streptomycetaceae</taxon>
        <taxon>Streptomyces</taxon>
        <taxon>Streptomyces aurantiacus group</taxon>
    </lineage>
</organism>
<gene>
    <name evidence="10" type="ORF">DN051_01315</name>
</gene>
<keyword evidence="3" id="KW-0547">Nucleotide-binding</keyword>
<evidence type="ECO:0000259" key="8">
    <source>
        <dbReference type="PROSITE" id="PS50893"/>
    </source>
</evidence>
<comment type="subcellular location">
    <subcellularLocation>
        <location evidence="1">Cell membrane</location>
        <topology evidence="1">Multi-pass membrane protein</topology>
    </subcellularLocation>
</comment>
<dbReference type="InterPro" id="IPR011527">
    <property type="entry name" value="ABC1_TM_dom"/>
</dbReference>
<reference evidence="10 11" key="1">
    <citation type="journal article" date="2019" name="Int. J. Syst. Evol. Microbiol.">
        <title>Streptomyces cadmiisoli sp. nov., a novel actinomycete isolated from cadmium-contaminated soil.</title>
        <authorList>
            <person name="Li K."/>
            <person name="Tang X."/>
            <person name="Zhao J."/>
            <person name="Guo Y."/>
            <person name="Tang Y."/>
            <person name="Gao J."/>
        </authorList>
    </citation>
    <scope>NUCLEOTIDE SEQUENCE [LARGE SCALE GENOMIC DNA]</scope>
    <source>
        <strain evidence="10 11">ZFG47</strain>
    </source>
</reference>
<dbReference type="Gene3D" id="1.20.1560.10">
    <property type="entry name" value="ABC transporter type 1, transmembrane domain"/>
    <property type="match status" value="1"/>
</dbReference>
<dbReference type="PANTHER" id="PTHR24221">
    <property type="entry name" value="ATP-BINDING CASSETTE SUB-FAMILY B"/>
    <property type="match status" value="1"/>
</dbReference>
<proteinExistence type="predicted"/>
<dbReference type="GO" id="GO:0005524">
    <property type="term" value="F:ATP binding"/>
    <property type="evidence" value="ECO:0007669"/>
    <property type="project" value="UniProtKB-KW"/>
</dbReference>
<feature type="domain" description="ABC transporter" evidence="8">
    <location>
        <begin position="327"/>
        <end position="557"/>
    </location>
</feature>